<comment type="cofactor">
    <cofactor evidence="8">
        <name>heme b</name>
        <dbReference type="ChEBI" id="CHEBI:60344"/>
    </cofactor>
    <text evidence="8">Binds 1 heme b (iron(II)-protoporphyrin IX) group per subunit.</text>
</comment>
<keyword evidence="6 8" id="KW-0408">Iron</keyword>
<comment type="similarity">
    <text evidence="8">Belongs to the MsrQ family.</text>
</comment>
<feature type="transmembrane region" description="Helical" evidence="8">
    <location>
        <begin position="126"/>
        <end position="145"/>
    </location>
</feature>
<feature type="transmembrane region" description="Helical" evidence="8">
    <location>
        <begin position="21"/>
        <end position="39"/>
    </location>
</feature>
<comment type="subcellular location">
    <subcellularLocation>
        <location evidence="8">Cell membrane</location>
        <topology evidence="8">Multi-pass membrane protein</topology>
    </subcellularLocation>
    <subcellularLocation>
        <location evidence="1">Membrane</location>
        <topology evidence="1">Multi-pass membrane protein</topology>
    </subcellularLocation>
</comment>
<keyword evidence="7 8" id="KW-0472">Membrane</keyword>
<evidence type="ECO:0000313" key="11">
    <source>
        <dbReference type="Proteomes" id="UP001652504"/>
    </source>
</evidence>
<keyword evidence="8" id="KW-0249">Electron transport</keyword>
<keyword evidence="8" id="KW-0288">FMN</keyword>
<sequence length="209" mass="24008">MPPRRVIELFAMKTLVKISKLTIHTSLIILIAINFYWAIDGTVFSDPVEHLLHLTGLSSLKLLIITLTITPIVKFGHAPIFMQFRRLLGVWSCIFALLHFLVFVAFEIQFDWALVLEELVSRPFISVGFVALVILIALAVTSFHAVRRRMGRQWQRLHNWVYLCLPLTILHYLWSLKSVGIQASVFLILAVILLGLRKKTLMRPLNKVK</sequence>
<comment type="function">
    <text evidence="8">Part of the MsrPQ system that repairs oxidized periplasmic proteins containing methionine sulfoxide residues (Met-O), using respiratory chain electrons. Thus protects these proteins from oxidative-stress damage caused by reactive species of oxygen and chlorine generated by the host defense mechanisms. MsrPQ is essential for the maintenance of envelope integrity under bleach stress, rescuing a wide series of structurally unrelated periplasmic proteins from methionine oxidation. MsrQ provides electrons for reduction to the reductase catalytic subunit MsrP, using the quinone pool of the respiratory chain.</text>
</comment>
<keyword evidence="2 8" id="KW-0813">Transport</keyword>
<keyword evidence="8" id="KW-0479">Metal-binding</keyword>
<protein>
    <recommendedName>
        <fullName evidence="8">Protein-methionine-sulfoxide reductase heme-binding subunit MsrQ</fullName>
    </recommendedName>
    <alternativeName>
        <fullName evidence="8">Flavocytochrome MsrQ</fullName>
    </alternativeName>
</protein>
<keyword evidence="5 8" id="KW-1133">Transmembrane helix</keyword>
<keyword evidence="3 8" id="KW-0349">Heme</keyword>
<dbReference type="EMBL" id="JAOWKX010000002">
    <property type="protein sequence ID" value="MCV2884116.1"/>
    <property type="molecule type" value="Genomic_DNA"/>
</dbReference>
<dbReference type="InterPro" id="IPR022837">
    <property type="entry name" value="MsrQ-like"/>
</dbReference>
<keyword evidence="8" id="KW-0285">Flavoprotein</keyword>
<comment type="cofactor">
    <cofactor evidence="8">
        <name>FMN</name>
        <dbReference type="ChEBI" id="CHEBI:58210"/>
    </cofactor>
    <text evidence="8">Binds 1 FMN per subunit.</text>
</comment>
<evidence type="ECO:0000256" key="7">
    <source>
        <dbReference type="ARBA" id="ARBA00023136"/>
    </source>
</evidence>
<feature type="transmembrane region" description="Helical" evidence="8">
    <location>
        <begin position="51"/>
        <end position="75"/>
    </location>
</feature>
<feature type="transmembrane region" description="Helical" evidence="8">
    <location>
        <begin position="157"/>
        <end position="174"/>
    </location>
</feature>
<organism evidence="10 11">
    <name type="scientific">Fluctibacter corallii</name>
    <dbReference type="NCBI Taxonomy" id="2984329"/>
    <lineage>
        <taxon>Bacteria</taxon>
        <taxon>Pseudomonadati</taxon>
        <taxon>Pseudomonadota</taxon>
        <taxon>Gammaproteobacteria</taxon>
        <taxon>Alteromonadales</taxon>
        <taxon>Alteromonadaceae</taxon>
        <taxon>Fluctibacter</taxon>
    </lineage>
</organism>
<comment type="subunit">
    <text evidence="8">Heterodimer of a catalytic subunit (MsrP) and a heme-binding subunit (MsrQ).</text>
</comment>
<comment type="caution">
    <text evidence="10">The sequence shown here is derived from an EMBL/GenBank/DDBJ whole genome shotgun (WGS) entry which is preliminary data.</text>
</comment>
<reference evidence="10 11" key="1">
    <citation type="submission" date="2022-10" db="EMBL/GenBank/DDBJ databases">
        <title>Aestuariibacter sp. AA17 isolated from Montipora capitata coral fragment.</title>
        <authorList>
            <person name="Emsley S.A."/>
            <person name="Pfannmuller K.M."/>
            <person name="Loughran R.M."/>
            <person name="Shlafstein M."/>
            <person name="Papke E."/>
            <person name="Saw J.H."/>
            <person name="Ushijima B."/>
            <person name="Videau P."/>
        </authorList>
    </citation>
    <scope>NUCLEOTIDE SEQUENCE [LARGE SCALE GENOMIC DNA]</scope>
    <source>
        <strain evidence="10 11">AA17</strain>
    </source>
</reference>
<dbReference type="Pfam" id="PF01794">
    <property type="entry name" value="Ferric_reduct"/>
    <property type="match status" value="1"/>
</dbReference>
<proteinExistence type="inferred from homology"/>
<dbReference type="PANTHER" id="PTHR36964">
    <property type="entry name" value="PROTEIN-METHIONINE-SULFOXIDE REDUCTASE HEME-BINDING SUBUNIT MSRQ"/>
    <property type="match status" value="1"/>
</dbReference>
<evidence type="ECO:0000256" key="6">
    <source>
        <dbReference type="ARBA" id="ARBA00023004"/>
    </source>
</evidence>
<gene>
    <name evidence="8" type="primary">msrQ</name>
    <name evidence="10" type="ORF">OE749_05375</name>
</gene>
<evidence type="ECO:0000313" key="10">
    <source>
        <dbReference type="EMBL" id="MCV2884116.1"/>
    </source>
</evidence>
<keyword evidence="4 8" id="KW-0812">Transmembrane</keyword>
<evidence type="ECO:0000256" key="5">
    <source>
        <dbReference type="ARBA" id="ARBA00022989"/>
    </source>
</evidence>
<accession>A0ABT3A6Z0</accession>
<feature type="transmembrane region" description="Helical" evidence="8">
    <location>
        <begin position="180"/>
        <end position="196"/>
    </location>
</feature>
<dbReference type="HAMAP" id="MF_01207">
    <property type="entry name" value="MsrQ"/>
    <property type="match status" value="1"/>
</dbReference>
<evidence type="ECO:0000259" key="9">
    <source>
        <dbReference type="Pfam" id="PF01794"/>
    </source>
</evidence>
<keyword evidence="11" id="KW-1185">Reference proteome</keyword>
<feature type="transmembrane region" description="Helical" evidence="8">
    <location>
        <begin position="87"/>
        <end position="106"/>
    </location>
</feature>
<evidence type="ECO:0000256" key="4">
    <source>
        <dbReference type="ARBA" id="ARBA00022692"/>
    </source>
</evidence>
<dbReference type="PANTHER" id="PTHR36964:SF1">
    <property type="entry name" value="PROTEIN-METHIONINE-SULFOXIDE REDUCTASE HEME-BINDING SUBUNIT MSRQ"/>
    <property type="match status" value="1"/>
</dbReference>
<feature type="domain" description="Ferric oxidoreductase" evidence="9">
    <location>
        <begin position="56"/>
        <end position="167"/>
    </location>
</feature>
<evidence type="ECO:0000256" key="3">
    <source>
        <dbReference type="ARBA" id="ARBA00022617"/>
    </source>
</evidence>
<evidence type="ECO:0000256" key="1">
    <source>
        <dbReference type="ARBA" id="ARBA00004141"/>
    </source>
</evidence>
<keyword evidence="8" id="KW-1003">Cell membrane</keyword>
<name>A0ABT3A6Z0_9ALTE</name>
<dbReference type="InterPro" id="IPR013130">
    <property type="entry name" value="Fe3_Rdtase_TM_dom"/>
</dbReference>
<dbReference type="Proteomes" id="UP001652504">
    <property type="component" value="Unassembled WGS sequence"/>
</dbReference>
<evidence type="ECO:0000256" key="2">
    <source>
        <dbReference type="ARBA" id="ARBA00022448"/>
    </source>
</evidence>
<evidence type="ECO:0000256" key="8">
    <source>
        <dbReference type="HAMAP-Rule" id="MF_01207"/>
    </source>
</evidence>